<evidence type="ECO:0000313" key="1">
    <source>
        <dbReference type="EMBL" id="MEK8126738.1"/>
    </source>
</evidence>
<keyword evidence="2" id="KW-1185">Reference proteome</keyword>
<dbReference type="Gene3D" id="1.50.10.10">
    <property type="match status" value="1"/>
</dbReference>
<dbReference type="SUPFAM" id="SSF48208">
    <property type="entry name" value="Six-hairpin glycosidases"/>
    <property type="match status" value="1"/>
</dbReference>
<dbReference type="EMBL" id="JBBPCC010000001">
    <property type="protein sequence ID" value="MEK8126738.1"/>
    <property type="molecule type" value="Genomic_DNA"/>
</dbReference>
<evidence type="ECO:0000313" key="2">
    <source>
        <dbReference type="Proteomes" id="UP001469365"/>
    </source>
</evidence>
<gene>
    <name evidence="1" type="ORF">WMW72_02320</name>
</gene>
<organism evidence="1 2">
    <name type="scientific">Paenibacillus filicis</name>
    <dbReference type="NCBI Taxonomy" id="669464"/>
    <lineage>
        <taxon>Bacteria</taxon>
        <taxon>Bacillati</taxon>
        <taxon>Bacillota</taxon>
        <taxon>Bacilli</taxon>
        <taxon>Bacillales</taxon>
        <taxon>Paenibacillaceae</taxon>
        <taxon>Paenibacillus</taxon>
    </lineage>
</organism>
<sequence>MNQSAAQDRWHLTNSGIEWEVCADTRLPHEDTVEMSGLRVSAIIRYGVNQSGELSIHRQVVWPMLRTIPNDTHASLIHDYPSAAMPQFIVNGSKVEERPQRIAFDGILTIDSQTKEGISIRRKLFPAIEAPALHETILLLNETNSSILIEVESPSYSARSRGIYGIYSMETLSDTAGKITLMPGESKEIGVSFVGRIWSEQLLPLFPLAEEARRRERINGLQNRLQLVTPDQVLNQMFDFAKLRAAESIFSTKSGLLHGPGGGSYYAAVWTNDQIEYAAPFFSFLGDETAIEATKNALRLYMPFMGPDRTPIPSSIIAEGFDIWEGAGDRGDAAMYAYGASLFALACGDRDLAIELWPAIVWCLDYCLSKVTPDGVIASDSDELEGRFPAGAANLSTSSLAYGGFRYAAMLAEELEKPEEASMFAEAANRLRTAIEDYFGAEVEGFETYRYYDGNDILRSWICLPLTMGISERKDGTVAALVSPRLWTVDGLSTQAGDTVFWDRSSLYGFLALFIAGQTEQTLDLLSAYSRRRLLGEHVPYAVEAYPEGNQRHLSAESALYGRVITEGLFGLIPTGLASCTCTPRIPAGWPSMSLRNVHAFGHCFDLEVQRGFGTEISVIVRESGRESVHLGQDGETFIIKFEGHA</sequence>
<reference evidence="1 2" key="1">
    <citation type="submission" date="2024-04" db="EMBL/GenBank/DDBJ databases">
        <title>draft genome sequnece of Paenibacillus filicis.</title>
        <authorList>
            <person name="Kim D.-U."/>
        </authorList>
    </citation>
    <scope>NUCLEOTIDE SEQUENCE [LARGE SCALE GENOMIC DNA]</scope>
    <source>
        <strain evidence="1 2">KACC14197</strain>
    </source>
</reference>
<dbReference type="InterPro" id="IPR008928">
    <property type="entry name" value="6-hairpin_glycosidase_sf"/>
</dbReference>
<protein>
    <submittedName>
        <fullName evidence="1">Uncharacterized protein</fullName>
    </submittedName>
</protein>
<dbReference type="RefSeq" id="WP_341413788.1">
    <property type="nucleotide sequence ID" value="NZ_JBBPCC010000001.1"/>
</dbReference>
<accession>A0ABU9DFB7</accession>
<dbReference type="InterPro" id="IPR012341">
    <property type="entry name" value="6hp_glycosidase-like_sf"/>
</dbReference>
<name>A0ABU9DFB7_9BACL</name>
<proteinExistence type="predicted"/>
<dbReference type="Proteomes" id="UP001469365">
    <property type="component" value="Unassembled WGS sequence"/>
</dbReference>
<comment type="caution">
    <text evidence="1">The sequence shown here is derived from an EMBL/GenBank/DDBJ whole genome shotgun (WGS) entry which is preliminary data.</text>
</comment>